<evidence type="ECO:0000313" key="3">
    <source>
        <dbReference type="Proteomes" id="UP000823941"/>
    </source>
</evidence>
<reference evidence="2 3" key="1">
    <citation type="submission" date="2021-06" db="EMBL/GenBank/DDBJ databases">
        <title>A haploid diamondback moth (Plutella xylostella L.) genome assembly resolves 31 chromosomes and identifies a diamide resistance mutation.</title>
        <authorList>
            <person name="Ward C.M."/>
            <person name="Perry K.D."/>
            <person name="Baker G."/>
            <person name="Powis K."/>
            <person name="Heckel D.G."/>
            <person name="Baxter S.W."/>
        </authorList>
    </citation>
    <scope>NUCLEOTIDE SEQUENCE [LARGE SCALE GENOMIC DNA]</scope>
    <source>
        <strain evidence="2 3">LV</strain>
        <tissue evidence="2">Single pupa</tissue>
    </source>
</reference>
<accession>A0ABQ7PQ04</accession>
<evidence type="ECO:0000256" key="1">
    <source>
        <dbReference type="SAM" id="MobiDB-lite"/>
    </source>
</evidence>
<feature type="region of interest" description="Disordered" evidence="1">
    <location>
        <begin position="1"/>
        <end position="37"/>
    </location>
</feature>
<organism evidence="2 3">
    <name type="scientific">Plutella xylostella</name>
    <name type="common">Diamondback moth</name>
    <name type="synonym">Plutella maculipennis</name>
    <dbReference type="NCBI Taxonomy" id="51655"/>
    <lineage>
        <taxon>Eukaryota</taxon>
        <taxon>Metazoa</taxon>
        <taxon>Ecdysozoa</taxon>
        <taxon>Arthropoda</taxon>
        <taxon>Hexapoda</taxon>
        <taxon>Insecta</taxon>
        <taxon>Pterygota</taxon>
        <taxon>Neoptera</taxon>
        <taxon>Endopterygota</taxon>
        <taxon>Lepidoptera</taxon>
        <taxon>Glossata</taxon>
        <taxon>Ditrysia</taxon>
        <taxon>Yponomeutoidea</taxon>
        <taxon>Plutellidae</taxon>
        <taxon>Plutella</taxon>
    </lineage>
</organism>
<proteinExistence type="predicted"/>
<keyword evidence="3" id="KW-1185">Reference proteome</keyword>
<dbReference type="Proteomes" id="UP000823941">
    <property type="component" value="Unassembled WGS sequence"/>
</dbReference>
<protein>
    <submittedName>
        <fullName evidence="2">Uncharacterized protein</fullName>
    </submittedName>
</protein>
<gene>
    <name evidence="2" type="ORF">JYU34_022499</name>
</gene>
<comment type="caution">
    <text evidence="2">The sequence shown here is derived from an EMBL/GenBank/DDBJ whole genome shotgun (WGS) entry which is preliminary data.</text>
</comment>
<name>A0ABQ7PQ04_PLUXY</name>
<evidence type="ECO:0000313" key="2">
    <source>
        <dbReference type="EMBL" id="KAG7295030.1"/>
    </source>
</evidence>
<dbReference type="EMBL" id="JAHIBW010000032">
    <property type="protein sequence ID" value="KAG7295030.1"/>
    <property type="molecule type" value="Genomic_DNA"/>
</dbReference>
<sequence length="131" mass="14460">MDGNEGDTSHTSSASVNKKKRPAESSGGGEDVDNNSYSPFLKQNYVRLYPDNSTNVEFKVFVESADKKDKLGNKSPIYLNHIFTTDIKGVIGIHRVNANKIAAVFKQSNNANNFITNATVRFLNASLNHRP</sequence>